<dbReference type="GeneID" id="89979689"/>
<feature type="region of interest" description="Disordered" evidence="2">
    <location>
        <begin position="427"/>
        <end position="582"/>
    </location>
</feature>
<feature type="region of interest" description="Disordered" evidence="2">
    <location>
        <begin position="678"/>
        <end position="701"/>
    </location>
</feature>
<dbReference type="RefSeq" id="XP_064708657.1">
    <property type="nucleotide sequence ID" value="XM_064855068.1"/>
</dbReference>
<feature type="region of interest" description="Disordered" evidence="2">
    <location>
        <begin position="76"/>
        <end position="111"/>
    </location>
</feature>
<feature type="region of interest" description="Disordered" evidence="2">
    <location>
        <begin position="724"/>
        <end position="795"/>
    </location>
</feature>
<evidence type="ECO:0000313" key="3">
    <source>
        <dbReference type="EMBL" id="KAK5057539.1"/>
    </source>
</evidence>
<feature type="compositionally biased region" description="Polar residues" evidence="2">
    <location>
        <begin position="1"/>
        <end position="14"/>
    </location>
</feature>
<evidence type="ECO:0000313" key="4">
    <source>
        <dbReference type="Proteomes" id="UP001358417"/>
    </source>
</evidence>
<evidence type="ECO:0000256" key="1">
    <source>
        <dbReference type="SAM" id="Coils"/>
    </source>
</evidence>
<feature type="region of interest" description="Disordered" evidence="2">
    <location>
        <begin position="152"/>
        <end position="171"/>
    </location>
</feature>
<comment type="caution">
    <text evidence="3">The sequence shown here is derived from an EMBL/GenBank/DDBJ whole genome shotgun (WGS) entry which is preliminary data.</text>
</comment>
<keyword evidence="4" id="KW-1185">Reference proteome</keyword>
<dbReference type="EMBL" id="JAVRRD010000006">
    <property type="protein sequence ID" value="KAK5057539.1"/>
    <property type="molecule type" value="Genomic_DNA"/>
</dbReference>
<sequence length="1157" mass="128942">MENAFPASSTNSLPIHSRSRSIGSLSIRDRSSIPTNATTTPKSVPHTRQQRLLQTRHARFSAQRLSVNTITFPQLIRSSENDSPHFSSPRYIKQDESHSPSDMTSDLTSSSPASTILNEIANFAASRKHSHQSRPPIPIFKDSSDRFSATAVHRSSSNEPPAFSTDSVESASTDMGLREVSVNLQRSSPVLAGSPHYASIRSSVRRRTSQAKHRFNSEEYIQHIENELQMVKDAMYSPNTHLPWKEKLKKARQENEQLKKELEVQQSSFELELRNTVERLTENELRLKRKVRDLEESAEQKNATIKELEFNREESRLDQGAVDALRARIDKLEEERMSLEVTNRGMTKRNEVLTQLLALSPTKSQHGIELPTPRRRNGRPMSLIIPRMPSSPVQFTPLSRPQSIVMSPGNTEPGYFTRYNLSSPVISSPGFHRPTYSETNDDIRSIDSGLGESCVQSTNPAASRRSTLASHVSSSPELPPSFHPPHDSRPPLHVRQPSKRRPRKFIPGSTQLKPLLLPTFTADNGNLPSASPLTSPQRTADATDSNPLHASDPGKPASRSGESSQEIPTSPPSCPDYLISEPGPSFQSLNEVFAKLGESTEPTLMPEPPGSDSRRGHGELPTKDSENSYMHSEFGRKPPRPRITSWVLKTVPTPPSGADIIYDHGHPSIDQGAFYKGFGPVGTSQSGHSLRDSEPEISPVEIPRPLFSRAVSRSLDEAYLEGRSHLEESPLNPRKRRKGSKTDVRLSPDQSNVHKPSLKDTDAPNTRPVLNPKSLRDRAICDSQTQRRSSNRMKTGSANVLSPLELLQQRGIGSKPLAAITIQTVYATLSRYTSYIQTFKQDPLALARRVIANAWRSNWAVFGKMSWWVLGLFISRRRSSTSNDEWDWDVYDGESIAQKFCSDYNDIEDSDYGTDRQQEDAVRHGSDFCQSHNTVQNQTKQKLPPEGVKSGWGNSLLLWGKFSVAIMLAVGGAIVRGPGEMLRDTEDRRHSRSSSIEKRHKRLSAKLPHLDHTAGTLLDRFKAARLSPQCHDLEPNTIRKVRSFSSPTPSCGYHEANVTFARSHIAIGPSGYPSDTQDTSVAVEPSVKRSDVYDPVSLTNDDTLKPRRTERKGIEAFFQDSPGVILNNTTEIHATMKRYANQGSNTINNASHFSDYG</sequence>
<proteinExistence type="predicted"/>
<dbReference type="Proteomes" id="UP001358417">
    <property type="component" value="Unassembled WGS sequence"/>
</dbReference>
<feature type="coiled-coil region" evidence="1">
    <location>
        <begin position="241"/>
        <end position="349"/>
    </location>
</feature>
<feature type="compositionally biased region" description="Polar residues" evidence="2">
    <location>
        <begin position="100"/>
        <end position="111"/>
    </location>
</feature>
<feature type="compositionally biased region" description="Polar residues" evidence="2">
    <location>
        <begin position="454"/>
        <end position="476"/>
    </location>
</feature>
<feature type="compositionally biased region" description="Polar residues" evidence="2">
    <location>
        <begin position="521"/>
        <end position="548"/>
    </location>
</feature>
<organism evidence="3 4">
    <name type="scientific">Exophiala bonariae</name>
    <dbReference type="NCBI Taxonomy" id="1690606"/>
    <lineage>
        <taxon>Eukaryota</taxon>
        <taxon>Fungi</taxon>
        <taxon>Dikarya</taxon>
        <taxon>Ascomycota</taxon>
        <taxon>Pezizomycotina</taxon>
        <taxon>Eurotiomycetes</taxon>
        <taxon>Chaetothyriomycetidae</taxon>
        <taxon>Chaetothyriales</taxon>
        <taxon>Herpotrichiellaceae</taxon>
        <taxon>Exophiala</taxon>
    </lineage>
</organism>
<name>A0AAV9NGR0_9EURO</name>
<feature type="compositionally biased region" description="Polar residues" evidence="2">
    <location>
        <begin position="782"/>
        <end position="795"/>
    </location>
</feature>
<feature type="compositionally biased region" description="Basic and acidic residues" evidence="2">
    <location>
        <begin position="612"/>
        <end position="626"/>
    </location>
</feature>
<keyword evidence="1" id="KW-0175">Coiled coil</keyword>
<feature type="compositionally biased region" description="Polar residues" evidence="2">
    <location>
        <begin position="34"/>
        <end position="49"/>
    </location>
</feature>
<evidence type="ECO:0000256" key="2">
    <source>
        <dbReference type="SAM" id="MobiDB-lite"/>
    </source>
</evidence>
<accession>A0AAV9NGR0</accession>
<feature type="region of interest" description="Disordered" evidence="2">
    <location>
        <begin position="1"/>
        <end position="49"/>
    </location>
</feature>
<dbReference type="AlphaFoldDB" id="A0AAV9NGR0"/>
<protein>
    <submittedName>
        <fullName evidence="3">Uncharacterized protein</fullName>
    </submittedName>
</protein>
<feature type="compositionally biased region" description="Polar residues" evidence="2">
    <location>
        <begin position="153"/>
        <end position="171"/>
    </location>
</feature>
<reference evidence="3 4" key="1">
    <citation type="submission" date="2023-08" db="EMBL/GenBank/DDBJ databases">
        <title>Black Yeasts Isolated from many extreme environments.</title>
        <authorList>
            <person name="Coleine C."/>
            <person name="Stajich J.E."/>
            <person name="Selbmann L."/>
        </authorList>
    </citation>
    <scope>NUCLEOTIDE SEQUENCE [LARGE SCALE GENOMIC DNA]</scope>
    <source>
        <strain evidence="3 4">CCFEE 5792</strain>
    </source>
</reference>
<feature type="region of interest" description="Disordered" evidence="2">
    <location>
        <begin position="600"/>
        <end position="641"/>
    </location>
</feature>
<gene>
    <name evidence="3" type="ORF">LTR84_011539</name>
</gene>